<dbReference type="EMBL" id="FMUS01000012">
    <property type="protein sequence ID" value="SCY66803.1"/>
    <property type="molecule type" value="Genomic_DNA"/>
</dbReference>
<name>A0A1G5HSS2_9FIRM</name>
<dbReference type="AlphaFoldDB" id="A0A1G5HSS2"/>
<reference evidence="3 4" key="1">
    <citation type="submission" date="2016-10" db="EMBL/GenBank/DDBJ databases">
        <authorList>
            <person name="de Groot N.N."/>
        </authorList>
    </citation>
    <scope>NUCLEOTIDE SEQUENCE [LARGE SCALE GENOMIC DNA]</scope>
    <source>
        <strain evidence="3 4">DSM 18978</strain>
    </source>
</reference>
<dbReference type="Gene3D" id="3.30.70.1880">
    <property type="entry name" value="Protein of unknown function DUF881"/>
    <property type="match status" value="1"/>
</dbReference>
<sequence>MKSKIFGLFILLLFVIFGTMVGIQMNSEVSLNQDDFNYPINRDFEVQEINNLTDANEVIKQRVEELSKLIEDYEKERATESIPLSKLRTEVNQYKLLAGYTPVTGPGIIITIEGDVEENIAEIVESRKYLINLVNELKAFGGEVISVNDFRITARSEIIQAGNHIMVNGTSIAPPYVVKAIGDVNSFKRYVEYRTLLFESMMSDGIRTKADFSDEIEIRGIIREKPMQFLKSISE</sequence>
<evidence type="ECO:0000313" key="3">
    <source>
        <dbReference type="EMBL" id="SCY66803.1"/>
    </source>
</evidence>
<dbReference type="RefSeq" id="WP_091543137.1">
    <property type="nucleotide sequence ID" value="NZ_FMUS01000012.1"/>
</dbReference>
<organism evidence="3 4">
    <name type="scientific">Alkaliphilus peptidifermentans DSM 18978</name>
    <dbReference type="NCBI Taxonomy" id="1120976"/>
    <lineage>
        <taxon>Bacteria</taxon>
        <taxon>Bacillati</taxon>
        <taxon>Bacillota</taxon>
        <taxon>Clostridia</taxon>
        <taxon>Peptostreptococcales</taxon>
        <taxon>Natronincolaceae</taxon>
        <taxon>Alkaliphilus</taxon>
    </lineage>
</organism>
<protein>
    <submittedName>
        <fullName evidence="3">Uncharacterized conserved protein YlxW, UPF0749 family</fullName>
    </submittedName>
</protein>
<dbReference type="OrthoDB" id="9776196at2"/>
<dbReference type="PANTHER" id="PTHR37313:SF2">
    <property type="entry name" value="UPF0749 PROTEIN YLXX"/>
    <property type="match status" value="1"/>
</dbReference>
<proteinExistence type="inferred from homology"/>
<dbReference type="InterPro" id="IPR010273">
    <property type="entry name" value="DUF881"/>
</dbReference>
<comment type="similarity">
    <text evidence="1">Belongs to the UPF0749 family.</text>
</comment>
<keyword evidence="4" id="KW-1185">Reference proteome</keyword>
<dbReference type="PANTHER" id="PTHR37313">
    <property type="entry name" value="UPF0749 PROTEIN RV1825"/>
    <property type="match status" value="1"/>
</dbReference>
<keyword evidence="2" id="KW-0175">Coiled coil</keyword>
<evidence type="ECO:0000313" key="4">
    <source>
        <dbReference type="Proteomes" id="UP000198636"/>
    </source>
</evidence>
<evidence type="ECO:0000256" key="2">
    <source>
        <dbReference type="SAM" id="Coils"/>
    </source>
</evidence>
<accession>A0A1G5HSS2</accession>
<evidence type="ECO:0000256" key="1">
    <source>
        <dbReference type="ARBA" id="ARBA00009108"/>
    </source>
</evidence>
<dbReference type="Pfam" id="PF05949">
    <property type="entry name" value="DUF881"/>
    <property type="match status" value="1"/>
</dbReference>
<dbReference type="STRING" id="1120976.SAMN03080606_02119"/>
<dbReference type="Proteomes" id="UP000198636">
    <property type="component" value="Unassembled WGS sequence"/>
</dbReference>
<gene>
    <name evidence="3" type="ORF">SAMN03080606_02119</name>
</gene>
<feature type="coiled-coil region" evidence="2">
    <location>
        <begin position="49"/>
        <end position="76"/>
    </location>
</feature>